<proteinExistence type="predicted"/>
<gene>
    <name evidence="2" type="ORF">TSPGSL018_2286</name>
</gene>
<dbReference type="PROSITE" id="PS51257">
    <property type="entry name" value="PROKAR_LIPOPROTEIN"/>
    <property type="match status" value="1"/>
</dbReference>
<feature type="transmembrane region" description="Helical" evidence="1">
    <location>
        <begin position="39"/>
        <end position="57"/>
    </location>
</feature>
<keyword evidence="1" id="KW-0472">Membrane</keyword>
<sequence length="143" mass="15298">MAVRQGQQFVAHLCGTHAAWQDLFLPWQYGSLSACFQDVWLPPAILAASFMLLLAQSRARGAVRRRDTASWLVLHQLSAGLLAVLYAVQCGYVLWALGPAARDRGWDARAADALAAAELCLAWLMAASAALKAPGGAPPDGLR</sequence>
<evidence type="ECO:0000313" key="2">
    <source>
        <dbReference type="EMBL" id="JAC83875.1"/>
    </source>
</evidence>
<organism evidence="2">
    <name type="scientific">Tetraselmis sp. GSL018</name>
    <dbReference type="NCBI Taxonomy" id="582737"/>
    <lineage>
        <taxon>Eukaryota</taxon>
        <taxon>Viridiplantae</taxon>
        <taxon>Chlorophyta</taxon>
        <taxon>core chlorophytes</taxon>
        <taxon>Chlorodendrophyceae</taxon>
        <taxon>Chlorodendrales</taxon>
        <taxon>Chlorodendraceae</taxon>
        <taxon>Tetraselmis</taxon>
    </lineage>
</organism>
<dbReference type="AlphaFoldDB" id="A0A061SLV1"/>
<reference evidence="2" key="1">
    <citation type="submission" date="2014-05" db="EMBL/GenBank/DDBJ databases">
        <title>The transcriptome of the halophilic microalga Tetraselmis sp. GSL018 isolated from the Great Salt Lake, Utah.</title>
        <authorList>
            <person name="Jinkerson R.E."/>
            <person name="D'Adamo S."/>
            <person name="Posewitz M.C."/>
        </authorList>
    </citation>
    <scope>NUCLEOTIDE SEQUENCE</scope>
    <source>
        <strain evidence="2">GSL018</strain>
    </source>
</reference>
<keyword evidence="1" id="KW-0812">Transmembrane</keyword>
<evidence type="ECO:0000256" key="1">
    <source>
        <dbReference type="SAM" id="Phobius"/>
    </source>
</evidence>
<feature type="non-terminal residue" evidence="2">
    <location>
        <position position="143"/>
    </location>
</feature>
<feature type="transmembrane region" description="Helical" evidence="1">
    <location>
        <begin position="69"/>
        <end position="94"/>
    </location>
</feature>
<dbReference type="EMBL" id="GBEZ01001064">
    <property type="protein sequence ID" value="JAC83875.1"/>
    <property type="molecule type" value="Transcribed_RNA"/>
</dbReference>
<name>A0A061SLV1_9CHLO</name>
<protein>
    <submittedName>
        <fullName evidence="2">Uncharacterized protein</fullName>
    </submittedName>
</protein>
<keyword evidence="1" id="KW-1133">Transmembrane helix</keyword>
<accession>A0A061SLV1</accession>